<evidence type="ECO:0000256" key="1">
    <source>
        <dbReference type="ARBA" id="ARBA00022487"/>
    </source>
</evidence>
<dbReference type="OrthoDB" id="3039123at2759"/>
<dbReference type="EC" id="3.1.1.-" evidence="5"/>
<name>A0A319F1K6_9EURO</name>
<sequence>MPSIWKLATGLQLLTAMYAAVGAATTTNCCSAHLESAISIENDGKVLGLSANLVTGDQTFGQSVPDFCNVTVTYTHSNWNDTVHITAEDSWAQSLLSGLASNYSTGMTDTGHSLADQESASWAYKPDGELNLDLLEEYAYVALGDLPAVGKQLSNRYYGHGPQYSFWDGCSTGGRQGIQMAQKYPTAYNGIYAGSPAINFPEITM</sequence>
<keyword evidence="7" id="KW-1185">Reference proteome</keyword>
<dbReference type="InterPro" id="IPR011118">
    <property type="entry name" value="Tannase/feruloyl_esterase"/>
</dbReference>
<evidence type="ECO:0000313" key="7">
    <source>
        <dbReference type="Proteomes" id="UP000247810"/>
    </source>
</evidence>
<dbReference type="Proteomes" id="UP000247810">
    <property type="component" value="Unassembled WGS sequence"/>
</dbReference>
<keyword evidence="1" id="KW-0719">Serine esterase</keyword>
<feature type="signal peptide" evidence="5">
    <location>
        <begin position="1"/>
        <end position="23"/>
    </location>
</feature>
<feature type="chain" id="PRO_5016193619" description="Carboxylic ester hydrolase" evidence="5">
    <location>
        <begin position="24"/>
        <end position="205"/>
    </location>
</feature>
<evidence type="ECO:0000256" key="3">
    <source>
        <dbReference type="ARBA" id="ARBA00022801"/>
    </source>
</evidence>
<dbReference type="Pfam" id="PF07519">
    <property type="entry name" value="Tannase"/>
    <property type="match status" value="1"/>
</dbReference>
<evidence type="ECO:0000256" key="2">
    <source>
        <dbReference type="ARBA" id="ARBA00022729"/>
    </source>
</evidence>
<dbReference type="STRING" id="1448320.A0A319F1K6"/>
<keyword evidence="2 5" id="KW-0732">Signal</keyword>
<gene>
    <name evidence="6" type="ORF">BO71DRAFT_425976</name>
</gene>
<dbReference type="AlphaFoldDB" id="A0A319F1K6"/>
<proteinExistence type="inferred from homology"/>
<evidence type="ECO:0000256" key="4">
    <source>
        <dbReference type="ARBA" id="ARBA00023157"/>
    </source>
</evidence>
<keyword evidence="3 5" id="KW-0378">Hydrolase</keyword>
<evidence type="ECO:0000256" key="5">
    <source>
        <dbReference type="RuleBase" id="RU361238"/>
    </source>
</evidence>
<accession>A0A319F1K6</accession>
<dbReference type="PANTHER" id="PTHR33938">
    <property type="entry name" value="FERULOYL ESTERASE B-RELATED"/>
    <property type="match status" value="1"/>
</dbReference>
<keyword evidence="4" id="KW-1015">Disulfide bond</keyword>
<comment type="similarity">
    <text evidence="5">Belongs to the tannase family.</text>
</comment>
<dbReference type="EMBL" id="KZ825810">
    <property type="protein sequence ID" value="PYH98522.1"/>
    <property type="molecule type" value="Genomic_DNA"/>
</dbReference>
<dbReference type="PANTHER" id="PTHR33938:SF8">
    <property type="entry name" value="CARBOXYLIC ESTER HYDROLASE"/>
    <property type="match status" value="1"/>
</dbReference>
<reference evidence="6 7" key="1">
    <citation type="submission" date="2018-02" db="EMBL/GenBank/DDBJ databases">
        <title>The genomes of Aspergillus section Nigri reveals drivers in fungal speciation.</title>
        <authorList>
            <consortium name="DOE Joint Genome Institute"/>
            <person name="Vesth T.C."/>
            <person name="Nybo J."/>
            <person name="Theobald S."/>
            <person name="Brandl J."/>
            <person name="Frisvad J.C."/>
            <person name="Nielsen K.F."/>
            <person name="Lyhne E.K."/>
            <person name="Kogle M.E."/>
            <person name="Kuo A."/>
            <person name="Riley R."/>
            <person name="Clum A."/>
            <person name="Nolan M."/>
            <person name="Lipzen A."/>
            <person name="Salamov A."/>
            <person name="Henrissat B."/>
            <person name="Wiebenga A."/>
            <person name="De vries R.P."/>
            <person name="Grigoriev I.V."/>
            <person name="Mortensen U.H."/>
            <person name="Andersen M.R."/>
            <person name="Baker S.E."/>
        </authorList>
    </citation>
    <scope>NUCLEOTIDE SEQUENCE [LARGE SCALE GENOMIC DNA]</scope>
    <source>
        <strain evidence="6 7">CBS 707.79</strain>
    </source>
</reference>
<dbReference type="VEuPathDB" id="FungiDB:BO71DRAFT_425976"/>
<organism evidence="6 7">
    <name type="scientific">Aspergillus ellipticus CBS 707.79</name>
    <dbReference type="NCBI Taxonomy" id="1448320"/>
    <lineage>
        <taxon>Eukaryota</taxon>
        <taxon>Fungi</taxon>
        <taxon>Dikarya</taxon>
        <taxon>Ascomycota</taxon>
        <taxon>Pezizomycotina</taxon>
        <taxon>Eurotiomycetes</taxon>
        <taxon>Eurotiomycetidae</taxon>
        <taxon>Eurotiales</taxon>
        <taxon>Aspergillaceae</taxon>
        <taxon>Aspergillus</taxon>
        <taxon>Aspergillus subgen. Circumdati</taxon>
    </lineage>
</organism>
<protein>
    <recommendedName>
        <fullName evidence="5">Carboxylic ester hydrolase</fullName>
        <ecNumber evidence="5">3.1.1.-</ecNumber>
    </recommendedName>
</protein>
<dbReference type="GO" id="GO:0052689">
    <property type="term" value="F:carboxylic ester hydrolase activity"/>
    <property type="evidence" value="ECO:0007669"/>
    <property type="project" value="UniProtKB-KW"/>
</dbReference>
<evidence type="ECO:0000313" key="6">
    <source>
        <dbReference type="EMBL" id="PYH98522.1"/>
    </source>
</evidence>